<dbReference type="GeneID" id="10327880"/>
<name>E3SSK9_9CAUD</name>
<dbReference type="KEGG" id="vg:10327880"/>
<keyword evidence="1" id="KW-0255">Endonuclease</keyword>
<gene>
    <name evidence="1" type="primary">denV</name>
    <name evidence="1" type="ORF">PHM2_009</name>
</gene>
<accession>E3SSK9</accession>
<sequence>MLNVQKVSPVQVEDNFLTQRQFKELQEWFMNNCPWMYCPYVVGPEVDHPDDFQFMHLFWYPNRGVVSENINVIAPILDKLNPSVWVRIKANCRLKTDEVRVGGMHVDVGDYRHTTSIFYINNNDGYTSFENGDTYNSVENRMITFPSHLRHAGSTPSNTKARFVINFNYFQ</sequence>
<keyword evidence="1" id="KW-0378">Hydrolase</keyword>
<proteinExistence type="predicted"/>
<organism evidence="1 2">
    <name type="scientific">Prochlorococcus phage P-HM2</name>
    <dbReference type="NCBI Taxonomy" id="445696"/>
    <lineage>
        <taxon>Viruses</taxon>
        <taxon>Duplodnaviria</taxon>
        <taxon>Heunggongvirae</taxon>
        <taxon>Uroviricota</taxon>
        <taxon>Caudoviricetes</taxon>
        <taxon>Eurybiavirus</taxon>
        <taxon>Eurybiavirus PHM2</taxon>
    </lineage>
</organism>
<keyword evidence="1" id="KW-0540">Nuclease</keyword>
<reference evidence="1 2" key="1">
    <citation type="journal article" date="2010" name="Environ. Microbiol.">
        <title>Genomic analysis of oceanic cyanobacterial myoviruses compared with T4-like myoviruses from diverse hosts and environments.</title>
        <authorList>
            <person name="Sullivan M.B."/>
            <person name="Huang K.H."/>
            <person name="Ignacio-Espinoza J.C."/>
            <person name="Berlin A.M."/>
            <person name="Kelly L."/>
            <person name="Weigele P.R."/>
            <person name="DeFrancesco A.S."/>
            <person name="Kern S.E."/>
            <person name="Thompson L.R."/>
            <person name="Young S."/>
            <person name="Yandava C."/>
            <person name="Fu R."/>
            <person name="Krastins B."/>
            <person name="Chase M."/>
            <person name="Sarracino D."/>
            <person name="Osburne M.S."/>
            <person name="Henn M.R."/>
            <person name="Chisholm S.W."/>
        </authorList>
    </citation>
    <scope>NUCLEOTIDE SEQUENCE [LARGE SCALE GENOMIC DNA]</scope>
    <source>
        <strain evidence="1">M4-259</strain>
    </source>
</reference>
<protein>
    <submittedName>
        <fullName evidence="1">DNA endonuclease V</fullName>
    </submittedName>
</protein>
<dbReference type="RefSeq" id="YP_004323378.1">
    <property type="nucleotide sequence ID" value="NC_015284.1"/>
</dbReference>
<dbReference type="OrthoDB" id="23935at10239"/>
<dbReference type="GO" id="GO:0004519">
    <property type="term" value="F:endonuclease activity"/>
    <property type="evidence" value="ECO:0007669"/>
    <property type="project" value="UniProtKB-KW"/>
</dbReference>
<dbReference type="EMBL" id="GU075905">
    <property type="protein sequence ID" value="ADO99787.1"/>
    <property type="molecule type" value="Genomic_DNA"/>
</dbReference>
<keyword evidence="2" id="KW-1185">Reference proteome</keyword>
<dbReference type="Proteomes" id="UP000006538">
    <property type="component" value="Segment"/>
</dbReference>
<evidence type="ECO:0000313" key="1">
    <source>
        <dbReference type="EMBL" id="ADO99787.1"/>
    </source>
</evidence>
<evidence type="ECO:0000313" key="2">
    <source>
        <dbReference type="Proteomes" id="UP000006538"/>
    </source>
</evidence>